<proteinExistence type="predicted"/>
<dbReference type="AlphaFoldDB" id="A0AAV2STC8"/>
<accession>A0AAV2STC8</accession>
<keyword evidence="3" id="KW-1185">Reference proteome</keyword>
<reference evidence="2 3" key="1">
    <citation type="submission" date="2024-05" db="EMBL/GenBank/DDBJ databases">
        <authorList>
            <person name="Wallberg A."/>
        </authorList>
    </citation>
    <scope>NUCLEOTIDE SEQUENCE [LARGE SCALE GENOMIC DNA]</scope>
</reference>
<feature type="region of interest" description="Disordered" evidence="1">
    <location>
        <begin position="96"/>
        <end position="155"/>
    </location>
</feature>
<name>A0AAV2STC8_MEGNR</name>
<dbReference type="Proteomes" id="UP001497623">
    <property type="component" value="Unassembled WGS sequence"/>
</dbReference>
<sequence length="155" mass="17755">RSQPNLSFKRRRYSFCVDSGINNQQVFHAQGNAPKVCSCPEIHKELIKLEREESNLRCQLLEEERISCTKEHEARMRLIAMEEKLVHMQLRKLQSEFDAREHTSSEDGQNVDEQKNIPIDSAHTNGNDLSSLKQSSSSNSKKRLQEVNGDSASKT</sequence>
<feature type="compositionally biased region" description="Basic and acidic residues" evidence="1">
    <location>
        <begin position="96"/>
        <end position="105"/>
    </location>
</feature>
<evidence type="ECO:0000313" key="3">
    <source>
        <dbReference type="Proteomes" id="UP001497623"/>
    </source>
</evidence>
<evidence type="ECO:0000256" key="1">
    <source>
        <dbReference type="SAM" id="MobiDB-lite"/>
    </source>
</evidence>
<feature type="compositionally biased region" description="Low complexity" evidence="1">
    <location>
        <begin position="129"/>
        <end position="139"/>
    </location>
</feature>
<organism evidence="2 3">
    <name type="scientific">Meganyctiphanes norvegica</name>
    <name type="common">Northern krill</name>
    <name type="synonym">Thysanopoda norvegica</name>
    <dbReference type="NCBI Taxonomy" id="48144"/>
    <lineage>
        <taxon>Eukaryota</taxon>
        <taxon>Metazoa</taxon>
        <taxon>Ecdysozoa</taxon>
        <taxon>Arthropoda</taxon>
        <taxon>Crustacea</taxon>
        <taxon>Multicrustacea</taxon>
        <taxon>Malacostraca</taxon>
        <taxon>Eumalacostraca</taxon>
        <taxon>Eucarida</taxon>
        <taxon>Euphausiacea</taxon>
        <taxon>Euphausiidae</taxon>
        <taxon>Meganyctiphanes</taxon>
    </lineage>
</organism>
<comment type="caution">
    <text evidence="2">The sequence shown here is derived from an EMBL/GenBank/DDBJ whole genome shotgun (WGS) entry which is preliminary data.</text>
</comment>
<feature type="non-terminal residue" evidence="2">
    <location>
        <position position="155"/>
    </location>
</feature>
<gene>
    <name evidence="2" type="ORF">MNOR_LOCUS41454</name>
</gene>
<feature type="non-terminal residue" evidence="2">
    <location>
        <position position="1"/>
    </location>
</feature>
<evidence type="ECO:0000313" key="2">
    <source>
        <dbReference type="EMBL" id="CAL4248567.1"/>
    </source>
</evidence>
<protein>
    <submittedName>
        <fullName evidence="2">Uncharacterized protein</fullName>
    </submittedName>
</protein>
<dbReference type="EMBL" id="CAXKWB010153285">
    <property type="protein sequence ID" value="CAL4248567.1"/>
    <property type="molecule type" value="Genomic_DNA"/>
</dbReference>